<dbReference type="SUPFAM" id="SSF47240">
    <property type="entry name" value="Ferritin-like"/>
    <property type="match status" value="1"/>
</dbReference>
<evidence type="ECO:0000313" key="2">
    <source>
        <dbReference type="EMBL" id="CAA9540849.1"/>
    </source>
</evidence>
<dbReference type="InterPro" id="IPR047114">
    <property type="entry name" value="YciF"/>
</dbReference>
<accession>A0A6J4U4X1</accession>
<gene>
    <name evidence="2" type="ORF">AVDCRST_MAG43-115</name>
</gene>
<keyword evidence="1" id="KW-0175">Coiled coil</keyword>
<dbReference type="AlphaFoldDB" id="A0A6J4U4X1"/>
<proteinExistence type="predicted"/>
<organism evidence="2">
    <name type="scientific">uncultured Thermomicrobiales bacterium</name>
    <dbReference type="NCBI Taxonomy" id="1645740"/>
    <lineage>
        <taxon>Bacteria</taxon>
        <taxon>Pseudomonadati</taxon>
        <taxon>Thermomicrobiota</taxon>
        <taxon>Thermomicrobia</taxon>
        <taxon>Thermomicrobiales</taxon>
        <taxon>environmental samples</taxon>
    </lineage>
</organism>
<dbReference type="PANTHER" id="PTHR30565">
    <property type="entry name" value="PROTEIN YCIF"/>
    <property type="match status" value="1"/>
</dbReference>
<feature type="coiled-coil region" evidence="1">
    <location>
        <begin position="131"/>
        <end position="165"/>
    </location>
</feature>
<reference evidence="2" key="1">
    <citation type="submission" date="2020-02" db="EMBL/GenBank/DDBJ databases">
        <authorList>
            <person name="Meier V. D."/>
        </authorList>
    </citation>
    <scope>NUCLEOTIDE SEQUENCE</scope>
    <source>
        <strain evidence="2">AVDCRST_MAG43</strain>
    </source>
</reference>
<evidence type="ECO:0000256" key="1">
    <source>
        <dbReference type="SAM" id="Coils"/>
    </source>
</evidence>
<dbReference type="InterPro" id="IPR010287">
    <property type="entry name" value="DUF892_YciF-like"/>
</dbReference>
<dbReference type="EMBL" id="CADCWI010000008">
    <property type="protein sequence ID" value="CAA9540849.1"/>
    <property type="molecule type" value="Genomic_DNA"/>
</dbReference>
<sequence>MSDSSQMSMQTPQDLFIHELSSAHSGEQIIVQMLEQAQGWVQNPQLKEGLQMHAEQSRQQAQRIEQIFQQMGAEPHPVTCYSAQGLQQELQEALSAQPSPQVVEGLVVAGAAKTEHLEIAAYTGLVEKAQAMGQTEALQLLQQNLQEEQQMLQQVEQIAQQLTQQMAAAQ</sequence>
<dbReference type="Gene3D" id="1.20.1260.10">
    <property type="match status" value="1"/>
</dbReference>
<dbReference type="PANTHER" id="PTHR30565:SF9">
    <property type="entry name" value="PROTEIN YCIF"/>
    <property type="match status" value="1"/>
</dbReference>
<protein>
    <submittedName>
        <fullName evidence="2">Uncharacterized protein</fullName>
    </submittedName>
</protein>
<dbReference type="Pfam" id="PF05974">
    <property type="entry name" value="DUF892"/>
    <property type="match status" value="1"/>
</dbReference>
<name>A0A6J4U4X1_9BACT</name>
<dbReference type="InterPro" id="IPR012347">
    <property type="entry name" value="Ferritin-like"/>
</dbReference>
<dbReference type="InterPro" id="IPR009078">
    <property type="entry name" value="Ferritin-like_SF"/>
</dbReference>